<dbReference type="AlphaFoldDB" id="A0AAV5THK4"/>
<feature type="transmembrane region" description="Helical" evidence="1">
    <location>
        <begin position="240"/>
        <end position="262"/>
    </location>
</feature>
<keyword evidence="1" id="KW-1133">Transmembrane helix</keyword>
<dbReference type="InterPro" id="IPR019422">
    <property type="entry name" value="7TM_GPCR_serpentine_rcpt_Srh"/>
</dbReference>
<feature type="non-terminal residue" evidence="2">
    <location>
        <position position="272"/>
    </location>
</feature>
<gene>
    <name evidence="2" type="ORF">PENTCL1PPCAC_15981</name>
</gene>
<reference evidence="2" key="1">
    <citation type="submission" date="2023-10" db="EMBL/GenBank/DDBJ databases">
        <title>Genome assembly of Pristionchus species.</title>
        <authorList>
            <person name="Yoshida K."/>
            <person name="Sommer R.J."/>
        </authorList>
    </citation>
    <scope>NUCLEOTIDE SEQUENCE</scope>
    <source>
        <strain evidence="2">RS0144</strain>
    </source>
</reference>
<dbReference type="PANTHER" id="PTHR22941">
    <property type="entry name" value="SERPENTINE RECEPTOR"/>
    <property type="match status" value="1"/>
</dbReference>
<keyword evidence="1" id="KW-0812">Transmembrane</keyword>
<evidence type="ECO:0000256" key="1">
    <source>
        <dbReference type="SAM" id="Phobius"/>
    </source>
</evidence>
<evidence type="ECO:0008006" key="4">
    <source>
        <dbReference type="Google" id="ProtNLM"/>
    </source>
</evidence>
<dbReference type="Proteomes" id="UP001432027">
    <property type="component" value="Unassembled WGS sequence"/>
</dbReference>
<dbReference type="InterPro" id="IPR019429">
    <property type="entry name" value="7TM_GPCR_serpentine_rcpt_Sri"/>
</dbReference>
<keyword evidence="3" id="KW-1185">Reference proteome</keyword>
<proteinExistence type="predicted"/>
<dbReference type="Pfam" id="PF10318">
    <property type="entry name" value="7TM_GPCR_Srh"/>
    <property type="match status" value="1"/>
</dbReference>
<name>A0AAV5THK4_9BILA</name>
<feature type="transmembrane region" description="Helical" evidence="1">
    <location>
        <begin position="48"/>
        <end position="67"/>
    </location>
</feature>
<protein>
    <recommendedName>
        <fullName evidence="4">G protein-coupled receptor</fullName>
    </recommendedName>
</protein>
<feature type="transmembrane region" description="Helical" evidence="1">
    <location>
        <begin position="20"/>
        <end position="36"/>
    </location>
</feature>
<dbReference type="Pfam" id="PF10327">
    <property type="entry name" value="7TM_GPCR_Sri"/>
    <property type="match status" value="1"/>
</dbReference>
<dbReference type="InterPro" id="IPR053220">
    <property type="entry name" value="Nematode_rcpt-like_serp_H"/>
</dbReference>
<dbReference type="PANTHER" id="PTHR22941:SF26">
    <property type="entry name" value="SERPENTINE RECEPTOR, CLASS H"/>
    <property type="match status" value="1"/>
</dbReference>
<feature type="transmembrane region" description="Helical" evidence="1">
    <location>
        <begin position="95"/>
        <end position="117"/>
    </location>
</feature>
<evidence type="ECO:0000313" key="3">
    <source>
        <dbReference type="Proteomes" id="UP001432027"/>
    </source>
</evidence>
<dbReference type="EMBL" id="BTSX01000004">
    <property type="protein sequence ID" value="GMS93806.1"/>
    <property type="molecule type" value="Genomic_DNA"/>
</dbReference>
<sequence length="272" mass="30989">MEIYLSIETQEVLLRFQRGFFIITSFMNIISLFYLIKETPPNQAQIRAYLLFLQVLVIISSVYLDVFFVPIPLFPAIAGYCVGLLCTDAFPLNQLLGVFILILVLVGSSILSCSIYRHQTIIPASNPLRVSKISYNLTWIIDRGRFFAHEKTNFMQILINMVIINLLLCTAIVILLFWHMLRVLRASTHKSASTVNRTRRSLVVLFIQIAVPVDFIVIPALVLFTSMACDCIPFEVTLPAYGVLTLHPFAHNLILLTITPTYRRIIIAKIRK</sequence>
<feature type="transmembrane region" description="Helical" evidence="1">
    <location>
        <begin position="202"/>
        <end position="228"/>
    </location>
</feature>
<comment type="caution">
    <text evidence="2">The sequence shown here is derived from an EMBL/GenBank/DDBJ whole genome shotgun (WGS) entry which is preliminary data.</text>
</comment>
<accession>A0AAV5THK4</accession>
<feature type="transmembrane region" description="Helical" evidence="1">
    <location>
        <begin position="157"/>
        <end position="181"/>
    </location>
</feature>
<organism evidence="2 3">
    <name type="scientific">Pristionchus entomophagus</name>
    <dbReference type="NCBI Taxonomy" id="358040"/>
    <lineage>
        <taxon>Eukaryota</taxon>
        <taxon>Metazoa</taxon>
        <taxon>Ecdysozoa</taxon>
        <taxon>Nematoda</taxon>
        <taxon>Chromadorea</taxon>
        <taxon>Rhabditida</taxon>
        <taxon>Rhabditina</taxon>
        <taxon>Diplogasteromorpha</taxon>
        <taxon>Diplogasteroidea</taxon>
        <taxon>Neodiplogasteridae</taxon>
        <taxon>Pristionchus</taxon>
    </lineage>
</organism>
<keyword evidence="1" id="KW-0472">Membrane</keyword>
<evidence type="ECO:0000313" key="2">
    <source>
        <dbReference type="EMBL" id="GMS93806.1"/>
    </source>
</evidence>